<dbReference type="SUPFAM" id="SSF53822">
    <property type="entry name" value="Periplasmic binding protein-like I"/>
    <property type="match status" value="1"/>
</dbReference>
<dbReference type="InterPro" id="IPR028082">
    <property type="entry name" value="Peripla_BP_I"/>
</dbReference>
<protein>
    <submittedName>
        <fullName evidence="1">Transporter substrate-binding protein</fullName>
    </submittedName>
</protein>
<dbReference type="InterPro" id="IPR000709">
    <property type="entry name" value="Leu_Ile_Val-bd"/>
</dbReference>
<name>A0ABV7DL16_9HYPH</name>
<gene>
    <name evidence="1" type="ORF">ACFOHH_21295</name>
</gene>
<dbReference type="Gene3D" id="3.40.50.2300">
    <property type="match status" value="2"/>
</dbReference>
<organism evidence="1 2">
    <name type="scientific">Shinella pollutisoli</name>
    <dbReference type="NCBI Taxonomy" id="2250594"/>
    <lineage>
        <taxon>Bacteria</taxon>
        <taxon>Pseudomonadati</taxon>
        <taxon>Pseudomonadota</taxon>
        <taxon>Alphaproteobacteria</taxon>
        <taxon>Hyphomicrobiales</taxon>
        <taxon>Rhizobiaceae</taxon>
        <taxon>Shinella</taxon>
    </lineage>
</organism>
<evidence type="ECO:0000313" key="1">
    <source>
        <dbReference type="EMBL" id="MFC3075660.1"/>
    </source>
</evidence>
<keyword evidence="2" id="KW-1185">Reference proteome</keyword>
<accession>A0ABV7DL16</accession>
<dbReference type="EMBL" id="JBHRSP010000038">
    <property type="protein sequence ID" value="MFC3075660.1"/>
    <property type="molecule type" value="Genomic_DNA"/>
</dbReference>
<dbReference type="Proteomes" id="UP001595377">
    <property type="component" value="Unassembled WGS sequence"/>
</dbReference>
<dbReference type="PANTHER" id="PTHR47628">
    <property type="match status" value="1"/>
</dbReference>
<dbReference type="Pfam" id="PF13433">
    <property type="entry name" value="Peripla_BP_5"/>
    <property type="match status" value="1"/>
</dbReference>
<dbReference type="RefSeq" id="WP_257318097.1">
    <property type="nucleotide sequence ID" value="NZ_JANFDG010000040.1"/>
</dbReference>
<proteinExistence type="predicted"/>
<dbReference type="PANTHER" id="PTHR47628:SF1">
    <property type="entry name" value="ALIPHATIC AMIDASE EXPRESSION-REGULATING PROTEIN"/>
    <property type="match status" value="1"/>
</dbReference>
<evidence type="ECO:0000313" key="2">
    <source>
        <dbReference type="Proteomes" id="UP001595377"/>
    </source>
</evidence>
<comment type="caution">
    <text evidence="1">The sequence shown here is derived from an EMBL/GenBank/DDBJ whole genome shotgun (WGS) entry which is preliminary data.</text>
</comment>
<dbReference type="PRINTS" id="PR00337">
    <property type="entry name" value="LEUILEVALBP"/>
</dbReference>
<reference evidence="2" key="1">
    <citation type="journal article" date="2019" name="Int. J. Syst. Evol. Microbiol.">
        <title>The Global Catalogue of Microorganisms (GCM) 10K type strain sequencing project: providing services to taxonomists for standard genome sequencing and annotation.</title>
        <authorList>
            <consortium name="The Broad Institute Genomics Platform"/>
            <consortium name="The Broad Institute Genome Sequencing Center for Infectious Disease"/>
            <person name="Wu L."/>
            <person name="Ma J."/>
        </authorList>
    </citation>
    <scope>NUCLEOTIDE SEQUENCE [LARGE SCALE GENOMIC DNA]</scope>
    <source>
        <strain evidence="2">KCTC 52677</strain>
    </source>
</reference>
<sequence>MTSRTIDIGVLFSRSGPYADLGDQGYRGAIAGIEAVNRRGLPFRLSPVVADPEGNTDRYAALAHRLVSGGSVQHIVGCTTSWSRKEVIPAIEKTEALLWYPCVYEGFEASENVVYVGACANQHIVPILDFALPLFGRRAFLVGSNYIWGWETCRIARDVLAHSGGEVLGERHVPLGDTDIAHIVEEIRRKKPDFILNSLIGPSSYRFLEAYHALGRRDPDFATGRRPVLSCNLSENEIARIAPVAEGHLTVATYFEADEGPANAAFLESLDAEDRRIGVSAFFAQAYASVLMIAAGLDATDGGRAMDVLSAVKARDVATPLGALRVDAGNNHIHAEAHIARATADGRFEIVRESAGRIAPDPFLTRTNLAVPGMEPPAQPRPSLRIVK</sequence>